<dbReference type="GO" id="GO:0016301">
    <property type="term" value="F:kinase activity"/>
    <property type="evidence" value="ECO:0007669"/>
    <property type="project" value="UniProtKB-KW"/>
</dbReference>
<dbReference type="RefSeq" id="WP_311659674.1">
    <property type="nucleotide sequence ID" value="NZ_JAVRHY010000012.1"/>
</dbReference>
<keyword evidence="5" id="KW-0902">Two-component regulatory system</keyword>
<gene>
    <name evidence="8" type="ORF">RM531_12485</name>
</gene>
<dbReference type="PROSITE" id="PS50885">
    <property type="entry name" value="HAMP"/>
    <property type="match status" value="1"/>
</dbReference>
<keyword evidence="6" id="KW-0812">Transmembrane</keyword>
<feature type="transmembrane region" description="Helical" evidence="6">
    <location>
        <begin position="152"/>
        <end position="175"/>
    </location>
</feature>
<keyword evidence="2" id="KW-0597">Phosphoprotein</keyword>
<comment type="caution">
    <text evidence="8">The sequence shown here is derived from an EMBL/GenBank/DDBJ whole genome shotgun (WGS) entry which is preliminary data.</text>
</comment>
<name>A0ABU3BA09_9GAMM</name>
<keyword evidence="6" id="KW-0472">Membrane</keyword>
<dbReference type="PANTHER" id="PTHR24421:SF58">
    <property type="entry name" value="SIGNAL TRANSDUCTION HISTIDINE-PROTEIN KINASE_PHOSPHATASE UHPB"/>
    <property type="match status" value="1"/>
</dbReference>
<evidence type="ECO:0000256" key="6">
    <source>
        <dbReference type="SAM" id="Phobius"/>
    </source>
</evidence>
<reference evidence="8 9" key="1">
    <citation type="submission" date="2023-09" db="EMBL/GenBank/DDBJ databases">
        <authorList>
            <person name="Rey-Velasco X."/>
        </authorList>
    </citation>
    <scope>NUCLEOTIDE SEQUENCE [LARGE SCALE GENOMIC DNA]</scope>
    <source>
        <strain evidence="8 9">P385</strain>
    </source>
</reference>
<dbReference type="Gene3D" id="1.20.5.1930">
    <property type="match status" value="1"/>
</dbReference>
<protein>
    <submittedName>
        <fullName evidence="8">Sensor histidine kinase</fullName>
    </submittedName>
</protein>
<comment type="subcellular location">
    <subcellularLocation>
        <location evidence="1">Membrane</location>
    </subcellularLocation>
</comment>
<dbReference type="Pfam" id="PF02518">
    <property type="entry name" value="HATPase_c"/>
    <property type="match status" value="1"/>
</dbReference>
<dbReference type="Proteomes" id="UP001259982">
    <property type="component" value="Unassembled WGS sequence"/>
</dbReference>
<dbReference type="InterPro" id="IPR003660">
    <property type="entry name" value="HAMP_dom"/>
</dbReference>
<evidence type="ECO:0000313" key="8">
    <source>
        <dbReference type="EMBL" id="MDT0619294.1"/>
    </source>
</evidence>
<sequence>MSLKLRLLAIVAGVLMLGLVADLAIILQGARQAVVDEINANLLFSRDLLGFFVSDTRHLLSREDVERLSVVFQDLRHVRVSVASSPGEWTVLNERPDAVRPPAWFEYLVVPADRDFPDIEFHGWGNASIRIQATPDDEVAEVWGEVTGLLPLMLGLVVLVCLLVYVGIWFGLAPLRGLHDGFRRLEADEFDVCLPTDAVPELADTQRRFNHLAAVLASHNAERAALMRRLVTMQEDERRSIARELHDEMGPHLFGLRSRLSALAWSAEAGDTASMPDRARAMQDGLEHLQQQVRRLLKQLRPPVLDDLGLAQALDGLVADWQRRHPEVDWVLARCDLAVMPDDAVQVTAYRAVQECLTNVARHAAATRAVVQLWTEDDARLRLDVTDNGAGQPHRLVPGMGLTGLRERVVALNGAMALESGEQGEGLRVSVTLPLTASASPDHPEPIG</sequence>
<dbReference type="PANTHER" id="PTHR24421">
    <property type="entry name" value="NITRATE/NITRITE SENSOR PROTEIN NARX-RELATED"/>
    <property type="match status" value="1"/>
</dbReference>
<keyword evidence="9" id="KW-1185">Reference proteome</keyword>
<evidence type="ECO:0000313" key="9">
    <source>
        <dbReference type="Proteomes" id="UP001259982"/>
    </source>
</evidence>
<keyword evidence="3" id="KW-0808">Transferase</keyword>
<dbReference type="InterPro" id="IPR003594">
    <property type="entry name" value="HATPase_dom"/>
</dbReference>
<dbReference type="InterPro" id="IPR050482">
    <property type="entry name" value="Sensor_HK_TwoCompSys"/>
</dbReference>
<proteinExistence type="predicted"/>
<accession>A0ABU3BA09</accession>
<dbReference type="Pfam" id="PF07730">
    <property type="entry name" value="HisKA_3"/>
    <property type="match status" value="1"/>
</dbReference>
<dbReference type="EMBL" id="JAVRHY010000012">
    <property type="protein sequence ID" value="MDT0619294.1"/>
    <property type="molecule type" value="Genomic_DNA"/>
</dbReference>
<dbReference type="InterPro" id="IPR011712">
    <property type="entry name" value="Sig_transdc_His_kin_sub3_dim/P"/>
</dbReference>
<keyword evidence="6" id="KW-1133">Transmembrane helix</keyword>
<evidence type="ECO:0000256" key="5">
    <source>
        <dbReference type="ARBA" id="ARBA00023012"/>
    </source>
</evidence>
<dbReference type="SUPFAM" id="SSF55874">
    <property type="entry name" value="ATPase domain of HSP90 chaperone/DNA topoisomerase II/histidine kinase"/>
    <property type="match status" value="1"/>
</dbReference>
<evidence type="ECO:0000256" key="1">
    <source>
        <dbReference type="ARBA" id="ARBA00004370"/>
    </source>
</evidence>
<evidence type="ECO:0000259" key="7">
    <source>
        <dbReference type="PROSITE" id="PS50885"/>
    </source>
</evidence>
<evidence type="ECO:0000256" key="2">
    <source>
        <dbReference type="ARBA" id="ARBA00022553"/>
    </source>
</evidence>
<dbReference type="Gene3D" id="3.30.565.10">
    <property type="entry name" value="Histidine kinase-like ATPase, C-terminal domain"/>
    <property type="match status" value="1"/>
</dbReference>
<feature type="transmembrane region" description="Helical" evidence="6">
    <location>
        <begin position="7"/>
        <end position="27"/>
    </location>
</feature>
<organism evidence="8 9">
    <name type="scientific">Spectribacter acetivorans</name>
    <dbReference type="NCBI Taxonomy" id="3075603"/>
    <lineage>
        <taxon>Bacteria</taxon>
        <taxon>Pseudomonadati</taxon>
        <taxon>Pseudomonadota</taxon>
        <taxon>Gammaproteobacteria</taxon>
        <taxon>Salinisphaerales</taxon>
        <taxon>Salinisphaeraceae</taxon>
        <taxon>Spectribacter</taxon>
    </lineage>
</organism>
<keyword evidence="4 8" id="KW-0418">Kinase</keyword>
<dbReference type="InterPro" id="IPR036890">
    <property type="entry name" value="HATPase_C_sf"/>
</dbReference>
<evidence type="ECO:0000256" key="3">
    <source>
        <dbReference type="ARBA" id="ARBA00022679"/>
    </source>
</evidence>
<evidence type="ECO:0000256" key="4">
    <source>
        <dbReference type="ARBA" id="ARBA00022777"/>
    </source>
</evidence>
<dbReference type="SMART" id="SM00387">
    <property type="entry name" value="HATPase_c"/>
    <property type="match status" value="1"/>
</dbReference>
<feature type="domain" description="HAMP" evidence="7">
    <location>
        <begin position="169"/>
        <end position="221"/>
    </location>
</feature>
<dbReference type="CDD" id="cd16917">
    <property type="entry name" value="HATPase_UhpB-NarQ-NarX-like"/>
    <property type="match status" value="1"/>
</dbReference>